<sequence length="57" mass="6314">MSARAEKRCVPTAEPLSYIAERSRTLAIYASGGMSSPRMSATSYRARRSRWTGRSST</sequence>
<dbReference type="Proteomes" id="UP000238348">
    <property type="component" value="Chromosome"/>
</dbReference>
<gene>
    <name evidence="2" type="ORF">SOCE26_073930</name>
</gene>
<feature type="region of interest" description="Disordered" evidence="1">
    <location>
        <begin position="32"/>
        <end position="57"/>
    </location>
</feature>
<evidence type="ECO:0000313" key="2">
    <source>
        <dbReference type="EMBL" id="AUX45893.1"/>
    </source>
</evidence>
<feature type="compositionally biased region" description="Polar residues" evidence="1">
    <location>
        <begin position="33"/>
        <end position="43"/>
    </location>
</feature>
<proteinExistence type="predicted"/>
<dbReference type="EMBL" id="CP012673">
    <property type="protein sequence ID" value="AUX45893.1"/>
    <property type="molecule type" value="Genomic_DNA"/>
</dbReference>
<evidence type="ECO:0000256" key="1">
    <source>
        <dbReference type="SAM" id="MobiDB-lite"/>
    </source>
</evidence>
<accession>A0A2L0F2Y6</accession>
<protein>
    <submittedName>
        <fullName evidence="2">Uncharacterized protein</fullName>
    </submittedName>
</protein>
<evidence type="ECO:0000313" key="3">
    <source>
        <dbReference type="Proteomes" id="UP000238348"/>
    </source>
</evidence>
<name>A0A2L0F2Y6_SORCE</name>
<organism evidence="2 3">
    <name type="scientific">Sorangium cellulosum</name>
    <name type="common">Polyangium cellulosum</name>
    <dbReference type="NCBI Taxonomy" id="56"/>
    <lineage>
        <taxon>Bacteria</taxon>
        <taxon>Pseudomonadati</taxon>
        <taxon>Myxococcota</taxon>
        <taxon>Polyangia</taxon>
        <taxon>Polyangiales</taxon>
        <taxon>Polyangiaceae</taxon>
        <taxon>Sorangium</taxon>
    </lineage>
</organism>
<dbReference type="AlphaFoldDB" id="A0A2L0F2Y6"/>
<reference evidence="2 3" key="1">
    <citation type="submission" date="2015-09" db="EMBL/GenBank/DDBJ databases">
        <title>Sorangium comparison.</title>
        <authorList>
            <person name="Zaburannyi N."/>
            <person name="Bunk B."/>
            <person name="Overmann J."/>
            <person name="Mueller R."/>
        </authorList>
    </citation>
    <scope>NUCLEOTIDE SEQUENCE [LARGE SCALE GENOMIC DNA]</scope>
    <source>
        <strain evidence="2 3">So ce26</strain>
    </source>
</reference>